<evidence type="ECO:0000256" key="2">
    <source>
        <dbReference type="SAM" id="MobiDB-lite"/>
    </source>
</evidence>
<name>A0ABP0NG42_9DINO</name>
<accession>A0ABP0NG42</accession>
<organism evidence="3 4">
    <name type="scientific">Durusdinium trenchii</name>
    <dbReference type="NCBI Taxonomy" id="1381693"/>
    <lineage>
        <taxon>Eukaryota</taxon>
        <taxon>Sar</taxon>
        <taxon>Alveolata</taxon>
        <taxon>Dinophyceae</taxon>
        <taxon>Suessiales</taxon>
        <taxon>Symbiodiniaceae</taxon>
        <taxon>Durusdinium</taxon>
    </lineage>
</organism>
<reference evidence="3 4" key="1">
    <citation type="submission" date="2024-02" db="EMBL/GenBank/DDBJ databases">
        <authorList>
            <person name="Chen Y."/>
            <person name="Shah S."/>
            <person name="Dougan E. K."/>
            <person name="Thang M."/>
            <person name="Chan C."/>
        </authorList>
    </citation>
    <scope>NUCLEOTIDE SEQUENCE [LARGE SCALE GENOMIC DNA]</scope>
</reference>
<evidence type="ECO:0000313" key="4">
    <source>
        <dbReference type="Proteomes" id="UP001642484"/>
    </source>
</evidence>
<sequence>MDSQAQDIASALTGAVDSALRSSASGLETQLRRRAEDAADGKEANRACYRLLTHLQERHQARAQKFESFALTYLLRAPEGPAVPAELRGAGALAKTENDEITGRLEVRAKESQALEQEISKVQAQLVQSVRKSHALHQEAAQLKQRWSLLQAAEEAAGKGGLRHVAKELREVVQQVGQLTGKEHLPYADLQHQASPQKRRNFLEDLEVEEWPETPKRKRFSLLG</sequence>
<keyword evidence="4" id="KW-1185">Reference proteome</keyword>
<evidence type="ECO:0000313" key="3">
    <source>
        <dbReference type="EMBL" id="CAK9062481.1"/>
    </source>
</evidence>
<feature type="compositionally biased region" description="Basic and acidic residues" evidence="2">
    <location>
        <begin position="30"/>
        <end position="42"/>
    </location>
</feature>
<keyword evidence="1" id="KW-0175">Coiled coil</keyword>
<gene>
    <name evidence="3" type="ORF">CCMP2556_LOCUS30721</name>
</gene>
<feature type="region of interest" description="Disordered" evidence="2">
    <location>
        <begin position="19"/>
        <end position="42"/>
    </location>
</feature>
<dbReference type="EMBL" id="CAXAMN010021696">
    <property type="protein sequence ID" value="CAK9062481.1"/>
    <property type="molecule type" value="Genomic_DNA"/>
</dbReference>
<dbReference type="Proteomes" id="UP001642484">
    <property type="component" value="Unassembled WGS sequence"/>
</dbReference>
<feature type="coiled-coil region" evidence="1">
    <location>
        <begin position="105"/>
        <end position="132"/>
    </location>
</feature>
<evidence type="ECO:0000256" key="1">
    <source>
        <dbReference type="SAM" id="Coils"/>
    </source>
</evidence>
<comment type="caution">
    <text evidence="3">The sequence shown here is derived from an EMBL/GenBank/DDBJ whole genome shotgun (WGS) entry which is preliminary data.</text>
</comment>
<proteinExistence type="predicted"/>
<protein>
    <submittedName>
        <fullName evidence="3">Uncharacterized protein</fullName>
    </submittedName>
</protein>